<reference evidence="11" key="3">
    <citation type="submission" date="2015-06" db="UniProtKB">
        <authorList>
            <consortium name="EnsemblMetazoa"/>
        </authorList>
    </citation>
    <scope>IDENTIFICATION</scope>
</reference>
<evidence type="ECO:0000256" key="4">
    <source>
        <dbReference type="ARBA" id="ARBA00022824"/>
    </source>
</evidence>
<protein>
    <recommendedName>
        <fullName evidence="13">FIT family protein</fullName>
    </recommendedName>
</protein>
<evidence type="ECO:0000256" key="9">
    <source>
        <dbReference type="SAM" id="Phobius"/>
    </source>
</evidence>
<evidence type="ECO:0000313" key="10">
    <source>
        <dbReference type="EMBL" id="ELU17239.1"/>
    </source>
</evidence>
<organism evidence="10">
    <name type="scientific">Capitella teleta</name>
    <name type="common">Polychaete worm</name>
    <dbReference type="NCBI Taxonomy" id="283909"/>
    <lineage>
        <taxon>Eukaryota</taxon>
        <taxon>Metazoa</taxon>
        <taxon>Spiralia</taxon>
        <taxon>Lophotrochozoa</taxon>
        <taxon>Annelida</taxon>
        <taxon>Polychaeta</taxon>
        <taxon>Sedentaria</taxon>
        <taxon>Scolecida</taxon>
        <taxon>Capitellidae</taxon>
        <taxon>Capitella</taxon>
    </lineage>
</organism>
<feature type="region of interest" description="Disordered" evidence="8">
    <location>
        <begin position="1"/>
        <end position="26"/>
    </location>
</feature>
<dbReference type="PANTHER" id="PTHR23129:SF0">
    <property type="entry name" value="ACYL-COENZYME A DIPHOSPHATASE FITM2"/>
    <property type="match status" value="1"/>
</dbReference>
<dbReference type="InterPro" id="IPR019388">
    <property type="entry name" value="FIT"/>
</dbReference>
<evidence type="ECO:0000313" key="12">
    <source>
        <dbReference type="Proteomes" id="UP000014760"/>
    </source>
</evidence>
<proteinExistence type="inferred from homology"/>
<keyword evidence="6" id="KW-0443">Lipid metabolism</keyword>
<gene>
    <name evidence="10" type="ORF">CAPTEDRAFT_119376</name>
</gene>
<feature type="transmembrane region" description="Helical" evidence="9">
    <location>
        <begin position="271"/>
        <end position="289"/>
    </location>
</feature>
<evidence type="ECO:0000256" key="7">
    <source>
        <dbReference type="ARBA" id="ARBA00023136"/>
    </source>
</evidence>
<reference evidence="12" key="1">
    <citation type="submission" date="2012-12" db="EMBL/GenBank/DDBJ databases">
        <authorList>
            <person name="Hellsten U."/>
            <person name="Grimwood J."/>
            <person name="Chapman J.A."/>
            <person name="Shapiro H."/>
            <person name="Aerts A."/>
            <person name="Otillar R.P."/>
            <person name="Terry A.Y."/>
            <person name="Boore J.L."/>
            <person name="Simakov O."/>
            <person name="Marletaz F."/>
            <person name="Cho S.-J."/>
            <person name="Edsinger-Gonzales E."/>
            <person name="Havlak P."/>
            <person name="Kuo D.-H."/>
            <person name="Larsson T."/>
            <person name="Lv J."/>
            <person name="Arendt D."/>
            <person name="Savage R."/>
            <person name="Osoegawa K."/>
            <person name="de Jong P."/>
            <person name="Lindberg D.R."/>
            <person name="Seaver E.C."/>
            <person name="Weisblat D.A."/>
            <person name="Putnam N.H."/>
            <person name="Grigoriev I.V."/>
            <person name="Rokhsar D.S."/>
        </authorList>
    </citation>
    <scope>NUCLEOTIDE SEQUENCE</scope>
    <source>
        <strain evidence="12">I ESC-2004</strain>
    </source>
</reference>
<sequence>MASRARRPDSSTFGRKPSTPGKLPVAEPTSPKQFLMMLLMHVCRKILLVNINAKIGLYAICVTAVSLVTDIFPPPPSYFSNRYNFLNQYFVKLGWGWTLLVLGNFIAVSSYTYCCGNMQLVKRHLSRLVAGTFWWYVCTSVFLYVDDWTGACQFGDELDYRSKRDCIKAGFVWTGFDISGHTFLLMHNLLIISEETRVLGCWDKITEFIKMEEEAPTGKITLGDFEKLKSVVVEYKVYFRVSVVVLTLLQILWEIMLLATVLYFHNMPSKLLAACFAVVPWYLTYHVWFKIEEISPGLPGTGPIRLIKN</sequence>
<keyword evidence="2 9" id="KW-0812">Transmembrane</keyword>
<dbReference type="PANTHER" id="PTHR23129">
    <property type="entry name" value="ACYL-COENZYME A DIPHOSPHATASE FITM2"/>
    <property type="match status" value="1"/>
</dbReference>
<dbReference type="InterPro" id="IPR046401">
    <property type="entry name" value="FITM1/2"/>
</dbReference>
<keyword evidence="12" id="KW-1185">Reference proteome</keyword>
<feature type="transmembrane region" description="Helical" evidence="9">
    <location>
        <begin position="46"/>
        <end position="69"/>
    </location>
</feature>
<keyword evidence="7 9" id="KW-0472">Membrane</keyword>
<dbReference type="EMBL" id="KB292619">
    <property type="protein sequence ID" value="ELU17239.1"/>
    <property type="molecule type" value="Genomic_DNA"/>
</dbReference>
<dbReference type="HOGENOM" id="CLU_049499_0_0_1"/>
<dbReference type="OMA" id="TYRFWYL"/>
<feature type="transmembrane region" description="Helical" evidence="9">
    <location>
        <begin position="125"/>
        <end position="145"/>
    </location>
</feature>
<evidence type="ECO:0000256" key="3">
    <source>
        <dbReference type="ARBA" id="ARBA00022801"/>
    </source>
</evidence>
<evidence type="ECO:0000256" key="5">
    <source>
        <dbReference type="ARBA" id="ARBA00022989"/>
    </source>
</evidence>
<evidence type="ECO:0000256" key="1">
    <source>
        <dbReference type="ARBA" id="ARBA00004477"/>
    </source>
</evidence>
<feature type="transmembrane region" description="Helical" evidence="9">
    <location>
        <begin position="237"/>
        <end position="264"/>
    </location>
</feature>
<dbReference type="GO" id="GO:0010945">
    <property type="term" value="F:coenzyme A diphosphatase activity"/>
    <property type="evidence" value="ECO:0007669"/>
    <property type="project" value="InterPro"/>
</dbReference>
<dbReference type="GO" id="GO:0008654">
    <property type="term" value="P:phospholipid biosynthetic process"/>
    <property type="evidence" value="ECO:0007669"/>
    <property type="project" value="TreeGrafter"/>
</dbReference>
<dbReference type="HAMAP" id="MF_03230">
    <property type="entry name" value="FITM2"/>
    <property type="match status" value="1"/>
</dbReference>
<evidence type="ECO:0000256" key="6">
    <source>
        <dbReference type="ARBA" id="ARBA00023098"/>
    </source>
</evidence>
<accession>R7VF53</accession>
<dbReference type="GO" id="GO:0019915">
    <property type="term" value="P:lipid storage"/>
    <property type="evidence" value="ECO:0007669"/>
    <property type="project" value="InterPro"/>
</dbReference>
<keyword evidence="4" id="KW-0256">Endoplasmic reticulum</keyword>
<keyword evidence="5 9" id="KW-1133">Transmembrane helix</keyword>
<dbReference type="GO" id="GO:0005789">
    <property type="term" value="C:endoplasmic reticulum membrane"/>
    <property type="evidence" value="ECO:0007669"/>
    <property type="project" value="UniProtKB-SubCell"/>
</dbReference>
<comment type="subcellular location">
    <subcellularLocation>
        <location evidence="1">Endoplasmic reticulum membrane</location>
        <topology evidence="1">Multi-pass membrane protein</topology>
    </subcellularLocation>
</comment>
<dbReference type="EnsemblMetazoa" id="CapteT119376">
    <property type="protein sequence ID" value="CapteP119376"/>
    <property type="gene ID" value="CapteG119376"/>
</dbReference>
<dbReference type="Pfam" id="PF10261">
    <property type="entry name" value="FIT"/>
    <property type="match status" value="1"/>
</dbReference>
<reference evidence="10 12" key="2">
    <citation type="journal article" date="2013" name="Nature">
        <title>Insights into bilaterian evolution from three spiralian genomes.</title>
        <authorList>
            <person name="Simakov O."/>
            <person name="Marletaz F."/>
            <person name="Cho S.J."/>
            <person name="Edsinger-Gonzales E."/>
            <person name="Havlak P."/>
            <person name="Hellsten U."/>
            <person name="Kuo D.H."/>
            <person name="Larsson T."/>
            <person name="Lv J."/>
            <person name="Arendt D."/>
            <person name="Savage R."/>
            <person name="Osoegawa K."/>
            <person name="de Jong P."/>
            <person name="Grimwood J."/>
            <person name="Chapman J.A."/>
            <person name="Shapiro H."/>
            <person name="Aerts A."/>
            <person name="Otillar R.P."/>
            <person name="Terry A.Y."/>
            <person name="Boore J.L."/>
            <person name="Grigoriev I.V."/>
            <person name="Lindberg D.R."/>
            <person name="Seaver E.C."/>
            <person name="Weisblat D.A."/>
            <person name="Putnam N.H."/>
            <person name="Rokhsar D.S."/>
        </authorList>
    </citation>
    <scope>NUCLEOTIDE SEQUENCE</scope>
    <source>
        <strain evidence="10 12">I ESC-2004</strain>
    </source>
</reference>
<feature type="transmembrane region" description="Helical" evidence="9">
    <location>
        <begin position="89"/>
        <end position="113"/>
    </location>
</feature>
<evidence type="ECO:0000256" key="2">
    <source>
        <dbReference type="ARBA" id="ARBA00022692"/>
    </source>
</evidence>
<name>R7VF53_CAPTE</name>
<evidence type="ECO:0000256" key="8">
    <source>
        <dbReference type="SAM" id="MobiDB-lite"/>
    </source>
</evidence>
<dbReference type="AlphaFoldDB" id="R7VF53"/>
<dbReference type="GO" id="GO:0034389">
    <property type="term" value="P:lipid droplet organization"/>
    <property type="evidence" value="ECO:0007669"/>
    <property type="project" value="InterPro"/>
</dbReference>
<dbReference type="OrthoDB" id="5579088at2759"/>
<dbReference type="EMBL" id="AMQN01016991">
    <property type="status" value="NOT_ANNOTATED_CDS"/>
    <property type="molecule type" value="Genomic_DNA"/>
</dbReference>
<keyword evidence="3" id="KW-0378">Hydrolase</keyword>
<dbReference type="STRING" id="283909.R7VF53"/>
<evidence type="ECO:0008006" key="13">
    <source>
        <dbReference type="Google" id="ProtNLM"/>
    </source>
</evidence>
<evidence type="ECO:0000313" key="11">
    <source>
        <dbReference type="EnsemblMetazoa" id="CapteP119376"/>
    </source>
</evidence>
<dbReference type="FunCoup" id="R7VF53">
    <property type="interactions" value="346"/>
</dbReference>
<dbReference type="Proteomes" id="UP000014760">
    <property type="component" value="Unassembled WGS sequence"/>
</dbReference>